<sequence>MRVNGTVKWFNVRKGYGFLCDEEGAEHFVHYSEIQTMGFRKLEEGLDGVGEEVGMDIPDFAQIRRL</sequence>
<dbReference type="Pfam" id="PF00313">
    <property type="entry name" value="CSD"/>
    <property type="match status" value="1"/>
</dbReference>
<feature type="domain" description="CSD" evidence="1">
    <location>
        <begin position="2"/>
        <end position="65"/>
    </location>
</feature>
<accession>A0A9D2L944</accession>
<dbReference type="SMART" id="SM00357">
    <property type="entry name" value="CSP"/>
    <property type="match status" value="1"/>
</dbReference>
<reference evidence="2" key="1">
    <citation type="journal article" date="2021" name="PeerJ">
        <title>Extensive microbial diversity within the chicken gut microbiome revealed by metagenomics and culture.</title>
        <authorList>
            <person name="Gilroy R."/>
            <person name="Ravi A."/>
            <person name="Getino M."/>
            <person name="Pursley I."/>
            <person name="Horton D.L."/>
            <person name="Alikhan N.F."/>
            <person name="Baker D."/>
            <person name="Gharbi K."/>
            <person name="Hall N."/>
            <person name="Watson M."/>
            <person name="Adriaenssens E.M."/>
            <person name="Foster-Nyarko E."/>
            <person name="Jarju S."/>
            <person name="Secka A."/>
            <person name="Antonio M."/>
            <person name="Oren A."/>
            <person name="Chaudhuri R.R."/>
            <person name="La Ragione R."/>
            <person name="Hildebrand F."/>
            <person name="Pallen M.J."/>
        </authorList>
    </citation>
    <scope>NUCLEOTIDE SEQUENCE</scope>
    <source>
        <strain evidence="2">CHK188-4685</strain>
    </source>
</reference>
<dbReference type="InterPro" id="IPR011129">
    <property type="entry name" value="CSD"/>
</dbReference>
<dbReference type="PANTHER" id="PTHR46565">
    <property type="entry name" value="COLD SHOCK DOMAIN PROTEIN 2"/>
    <property type="match status" value="1"/>
</dbReference>
<comment type="caution">
    <text evidence="2">The sequence shown here is derived from an EMBL/GenBank/DDBJ whole genome shotgun (WGS) entry which is preliminary data.</text>
</comment>
<protein>
    <submittedName>
        <fullName evidence="2">Cold shock domain-containing protein</fullName>
    </submittedName>
</protein>
<dbReference type="InterPro" id="IPR002059">
    <property type="entry name" value="CSP_DNA-bd"/>
</dbReference>
<dbReference type="PRINTS" id="PR00050">
    <property type="entry name" value="COLDSHOCK"/>
</dbReference>
<evidence type="ECO:0000313" key="2">
    <source>
        <dbReference type="EMBL" id="HJB08265.1"/>
    </source>
</evidence>
<evidence type="ECO:0000313" key="3">
    <source>
        <dbReference type="Proteomes" id="UP000886804"/>
    </source>
</evidence>
<dbReference type="SUPFAM" id="SSF50249">
    <property type="entry name" value="Nucleic acid-binding proteins"/>
    <property type="match status" value="1"/>
</dbReference>
<dbReference type="PROSITE" id="PS51857">
    <property type="entry name" value="CSD_2"/>
    <property type="match status" value="1"/>
</dbReference>
<dbReference type="Gene3D" id="2.40.50.140">
    <property type="entry name" value="Nucleic acid-binding proteins"/>
    <property type="match status" value="1"/>
</dbReference>
<dbReference type="EMBL" id="DWYS01000124">
    <property type="protein sequence ID" value="HJB08265.1"/>
    <property type="molecule type" value="Genomic_DNA"/>
</dbReference>
<dbReference type="AlphaFoldDB" id="A0A9D2L944"/>
<proteinExistence type="predicted"/>
<gene>
    <name evidence="2" type="ORF">H9716_10470</name>
</gene>
<name>A0A9D2L944_9FIRM</name>
<dbReference type="InterPro" id="IPR012340">
    <property type="entry name" value="NA-bd_OB-fold"/>
</dbReference>
<dbReference type="Proteomes" id="UP000886804">
    <property type="component" value="Unassembled WGS sequence"/>
</dbReference>
<dbReference type="PANTHER" id="PTHR46565:SF20">
    <property type="entry name" value="COLD SHOCK DOMAIN-CONTAINING PROTEIN 4"/>
    <property type="match status" value="1"/>
</dbReference>
<organism evidence="2 3">
    <name type="scientific">Candidatus Enterocloster faecavium</name>
    <dbReference type="NCBI Taxonomy" id="2838560"/>
    <lineage>
        <taxon>Bacteria</taxon>
        <taxon>Bacillati</taxon>
        <taxon>Bacillota</taxon>
        <taxon>Clostridia</taxon>
        <taxon>Lachnospirales</taxon>
        <taxon>Lachnospiraceae</taxon>
        <taxon>Enterocloster</taxon>
    </lineage>
</organism>
<dbReference type="CDD" id="cd04458">
    <property type="entry name" value="CSP_CDS"/>
    <property type="match status" value="1"/>
</dbReference>
<dbReference type="GO" id="GO:0003676">
    <property type="term" value="F:nucleic acid binding"/>
    <property type="evidence" value="ECO:0007669"/>
    <property type="project" value="InterPro"/>
</dbReference>
<evidence type="ECO:0000259" key="1">
    <source>
        <dbReference type="PROSITE" id="PS51857"/>
    </source>
</evidence>
<reference evidence="2" key="2">
    <citation type="submission" date="2021-04" db="EMBL/GenBank/DDBJ databases">
        <authorList>
            <person name="Gilroy R."/>
        </authorList>
    </citation>
    <scope>NUCLEOTIDE SEQUENCE</scope>
    <source>
        <strain evidence="2">CHK188-4685</strain>
    </source>
</reference>